<evidence type="ECO:0000256" key="1">
    <source>
        <dbReference type="SAM" id="Phobius"/>
    </source>
</evidence>
<proteinExistence type="predicted"/>
<keyword evidence="1" id="KW-0472">Membrane</keyword>
<sequence>MLHISEKKFKDMCEVNQPALAQHEGISRITQWISLKFVIEHSLDEHLISDTENDSDLTYDVNCDRFVFHRVNIVLFASCFLTTTLVIAISAQNPKTILAEQSTTRTETTSKRCVTSRGDSGSCVGRNRCDYGTQYIDFTLYVPHGYIKQCFEDQVCCPPKFVTPEPEQLFKPTDDYDFDDDD</sequence>
<keyword evidence="1" id="KW-0812">Transmembrane</keyword>
<feature type="transmembrane region" description="Helical" evidence="1">
    <location>
        <begin position="73"/>
        <end position="91"/>
    </location>
</feature>
<gene>
    <name evidence="2" type="ORF">RR46_05389</name>
</gene>
<dbReference type="AlphaFoldDB" id="A0A194Q734"/>
<name>A0A194Q734_PAPXU</name>
<dbReference type="EMBL" id="KQ459580">
    <property type="protein sequence ID" value="KPI99205.1"/>
    <property type="molecule type" value="Genomic_DNA"/>
</dbReference>
<evidence type="ECO:0008006" key="4">
    <source>
        <dbReference type="Google" id="ProtNLM"/>
    </source>
</evidence>
<reference evidence="2 3" key="1">
    <citation type="journal article" date="2015" name="Nat. Commun.">
        <title>Outbred genome sequencing and CRISPR/Cas9 gene editing in butterflies.</title>
        <authorList>
            <person name="Li X."/>
            <person name="Fan D."/>
            <person name="Zhang W."/>
            <person name="Liu G."/>
            <person name="Zhang L."/>
            <person name="Zhao L."/>
            <person name="Fang X."/>
            <person name="Chen L."/>
            <person name="Dong Y."/>
            <person name="Chen Y."/>
            <person name="Ding Y."/>
            <person name="Zhao R."/>
            <person name="Feng M."/>
            <person name="Zhu Y."/>
            <person name="Feng Y."/>
            <person name="Jiang X."/>
            <person name="Zhu D."/>
            <person name="Xiang H."/>
            <person name="Feng X."/>
            <person name="Li S."/>
            <person name="Wang J."/>
            <person name="Zhang G."/>
            <person name="Kronforst M.R."/>
            <person name="Wang W."/>
        </authorList>
    </citation>
    <scope>NUCLEOTIDE SEQUENCE [LARGE SCALE GENOMIC DNA]</scope>
    <source>
        <strain evidence="2">Ya'a_city_454_Px</strain>
        <tissue evidence="2">Whole body</tissue>
    </source>
</reference>
<keyword evidence="3" id="KW-1185">Reference proteome</keyword>
<keyword evidence="1" id="KW-1133">Transmembrane helix</keyword>
<dbReference type="Proteomes" id="UP000053268">
    <property type="component" value="Unassembled WGS sequence"/>
</dbReference>
<protein>
    <recommendedName>
        <fullName evidence="4">Clip domain-containing protein</fullName>
    </recommendedName>
</protein>
<evidence type="ECO:0000313" key="2">
    <source>
        <dbReference type="EMBL" id="KPI99205.1"/>
    </source>
</evidence>
<organism evidence="2 3">
    <name type="scientific">Papilio xuthus</name>
    <name type="common">Asian swallowtail butterfly</name>
    <dbReference type="NCBI Taxonomy" id="66420"/>
    <lineage>
        <taxon>Eukaryota</taxon>
        <taxon>Metazoa</taxon>
        <taxon>Ecdysozoa</taxon>
        <taxon>Arthropoda</taxon>
        <taxon>Hexapoda</taxon>
        <taxon>Insecta</taxon>
        <taxon>Pterygota</taxon>
        <taxon>Neoptera</taxon>
        <taxon>Endopterygota</taxon>
        <taxon>Lepidoptera</taxon>
        <taxon>Glossata</taxon>
        <taxon>Ditrysia</taxon>
        <taxon>Papilionoidea</taxon>
        <taxon>Papilionidae</taxon>
        <taxon>Papilioninae</taxon>
        <taxon>Papilio</taxon>
    </lineage>
</organism>
<accession>A0A194Q734</accession>
<evidence type="ECO:0000313" key="3">
    <source>
        <dbReference type="Proteomes" id="UP000053268"/>
    </source>
</evidence>